<protein>
    <submittedName>
        <fullName evidence="2">NmrA family transcriptional regulator</fullName>
    </submittedName>
</protein>
<dbReference type="EMBL" id="AP014546">
    <property type="protein sequence ID" value="BBB30597.1"/>
    <property type="molecule type" value="Genomic_DNA"/>
</dbReference>
<dbReference type="PANTHER" id="PTHR47129">
    <property type="entry name" value="QUINONE OXIDOREDUCTASE 2"/>
    <property type="match status" value="1"/>
</dbReference>
<evidence type="ECO:0000259" key="1">
    <source>
        <dbReference type="Pfam" id="PF13460"/>
    </source>
</evidence>
<dbReference type="Pfam" id="PF13460">
    <property type="entry name" value="NAD_binding_10"/>
    <property type="match status" value="1"/>
</dbReference>
<dbReference type="AlphaFoldDB" id="A0A7R6PQ75"/>
<keyword evidence="3" id="KW-1185">Reference proteome</keyword>
<dbReference type="InterPro" id="IPR016040">
    <property type="entry name" value="NAD(P)-bd_dom"/>
</dbReference>
<dbReference type="InterPro" id="IPR036291">
    <property type="entry name" value="NAD(P)-bd_dom_sf"/>
</dbReference>
<dbReference type="InterPro" id="IPR052718">
    <property type="entry name" value="NmrA-type_oxidoreductase"/>
</dbReference>
<dbReference type="Proteomes" id="UP000595332">
    <property type="component" value="Chromosome"/>
</dbReference>
<dbReference type="SUPFAM" id="SSF51735">
    <property type="entry name" value="NAD(P)-binding Rossmann-fold domains"/>
    <property type="match status" value="1"/>
</dbReference>
<dbReference type="PANTHER" id="PTHR47129:SF1">
    <property type="entry name" value="NMRA-LIKE DOMAIN-CONTAINING PROTEIN"/>
    <property type="match status" value="1"/>
</dbReference>
<gene>
    <name evidence="2" type="ORF">NEJAP_2653</name>
</gene>
<dbReference type="RefSeq" id="WP_201347767.1">
    <property type="nucleotide sequence ID" value="NZ_AP014546.1"/>
</dbReference>
<dbReference type="Gene3D" id="3.90.25.10">
    <property type="entry name" value="UDP-galactose 4-epimerase, domain 1"/>
    <property type="match status" value="1"/>
</dbReference>
<proteinExistence type="predicted"/>
<sequence length="286" mass="30437">MIAVTGANGQLGQLVINELLKRTSKENIIALVRNPENAGTFSEQGIQVRHADYNRTDTLKSALKGVEKLLLISGSEIGQRTAQHKAVISAAKQAGVALLAYTSLLNTDTSSMLLSAEHKETEAAIRASGLPAVILRNGWYNENYTGNLDAVLANKAVVGAGGKGKITPAARLDYAEAAAVVLTSESSHAGKVYELAGDHAFTQADYATEIANQTKQDIAYKVLNKTDYQGLLVQIGLPEGFAQMLADSDAQMIKGDLFDDSHTLSQLIGRPTTSIKTSIKQALTRA</sequence>
<name>A0A7R6PQ75_9GAMM</name>
<organism evidence="2 3">
    <name type="scientific">Neptunomonas japonica JAMM 1380</name>
    <dbReference type="NCBI Taxonomy" id="1441457"/>
    <lineage>
        <taxon>Bacteria</taxon>
        <taxon>Pseudomonadati</taxon>
        <taxon>Pseudomonadota</taxon>
        <taxon>Gammaproteobacteria</taxon>
        <taxon>Oceanospirillales</taxon>
        <taxon>Oceanospirillaceae</taxon>
        <taxon>Neptunomonas</taxon>
    </lineage>
</organism>
<evidence type="ECO:0000313" key="2">
    <source>
        <dbReference type="EMBL" id="BBB30597.1"/>
    </source>
</evidence>
<dbReference type="Gene3D" id="3.40.50.720">
    <property type="entry name" value="NAD(P)-binding Rossmann-like Domain"/>
    <property type="match status" value="1"/>
</dbReference>
<reference evidence="2 3" key="1">
    <citation type="journal article" date="2008" name="Int. J. Syst. Evol. Microbiol.">
        <title>Neptunomonas japonica sp. nov., an Osedax japonicus symbiont-like bacterium isolated from sediment adjacent to sperm whale carcasses off Kagoshima, Japan.</title>
        <authorList>
            <person name="Miyazaki M."/>
            <person name="Nogi Y."/>
            <person name="Fujiwara Y."/>
            <person name="Kawato M."/>
            <person name="Kubokawa K."/>
            <person name="Horikoshi K."/>
        </authorList>
    </citation>
    <scope>NUCLEOTIDE SEQUENCE [LARGE SCALE GENOMIC DNA]</scope>
    <source>
        <strain evidence="2 3">JAMM 1380</strain>
    </source>
</reference>
<feature type="domain" description="NAD(P)-binding" evidence="1">
    <location>
        <begin position="6"/>
        <end position="159"/>
    </location>
</feature>
<accession>A0A7R6PQ75</accession>
<dbReference type="CDD" id="cd05269">
    <property type="entry name" value="TMR_SDR_a"/>
    <property type="match status" value="1"/>
</dbReference>
<dbReference type="KEGG" id="njp:NEJAP_2653"/>
<evidence type="ECO:0000313" key="3">
    <source>
        <dbReference type="Proteomes" id="UP000595332"/>
    </source>
</evidence>